<reference evidence="4" key="1">
    <citation type="submission" date="2018-04" db="EMBL/GenBank/DDBJ databases">
        <authorList>
            <person name="Lucker S."/>
            <person name="Sakoula D."/>
        </authorList>
    </citation>
    <scope>NUCLEOTIDE SEQUENCE [LARGE SCALE GENOMIC DNA]</scope>
</reference>
<dbReference type="Pfam" id="PF00534">
    <property type="entry name" value="Glycos_transf_1"/>
    <property type="match status" value="1"/>
</dbReference>
<dbReference type="EMBL" id="OUNR01000001">
    <property type="protein sequence ID" value="SPP62987.1"/>
    <property type="molecule type" value="Genomic_DNA"/>
</dbReference>
<dbReference type="GO" id="GO:0016757">
    <property type="term" value="F:glycosyltransferase activity"/>
    <property type="evidence" value="ECO:0007669"/>
    <property type="project" value="InterPro"/>
</dbReference>
<name>A0A330L0X2_9BACT</name>
<dbReference type="Pfam" id="PF13439">
    <property type="entry name" value="Glyco_transf_4"/>
    <property type="match status" value="1"/>
</dbReference>
<evidence type="ECO:0008006" key="5">
    <source>
        <dbReference type="Google" id="ProtNLM"/>
    </source>
</evidence>
<dbReference type="AlphaFoldDB" id="A0A330L0X2"/>
<evidence type="ECO:0000313" key="3">
    <source>
        <dbReference type="EMBL" id="SPP62987.1"/>
    </source>
</evidence>
<feature type="domain" description="Glycosyltransferase subfamily 4-like N-terminal" evidence="2">
    <location>
        <begin position="45"/>
        <end position="172"/>
    </location>
</feature>
<gene>
    <name evidence="3" type="ORF">NITLEN_10073</name>
</gene>
<organism evidence="3 4">
    <name type="scientific">Nitrospira lenta</name>
    <dbReference type="NCBI Taxonomy" id="1436998"/>
    <lineage>
        <taxon>Bacteria</taxon>
        <taxon>Pseudomonadati</taxon>
        <taxon>Nitrospirota</taxon>
        <taxon>Nitrospiria</taxon>
        <taxon>Nitrospirales</taxon>
        <taxon>Nitrospiraceae</taxon>
        <taxon>Nitrospira</taxon>
    </lineage>
</organism>
<dbReference type="PANTHER" id="PTHR12526">
    <property type="entry name" value="GLYCOSYLTRANSFERASE"/>
    <property type="match status" value="1"/>
</dbReference>
<dbReference type="CDD" id="cd03801">
    <property type="entry name" value="GT4_PimA-like"/>
    <property type="match status" value="1"/>
</dbReference>
<sequence length="387" mass="43654">MSDKPKLLIIGPTPPPFHGVSVAVQTLLQSKLMEAYDVTHLELADRRGIGHVNQPDLQDVWLFLGQWARLLRLLMRTRPQVVYLVLSQTTVGFLRDSFFLWPAWLFGARVVVHLHSGALQAWYRSRSLPMRGYARVVLARVTKAIVLGDQLRSEFDGLLPADRIAVVPNGVECVDEWIDRAPPVSSQPWRILHLNTLNRMKGTLVLLAAIPAVLRSRQDVEFILAGPWSHEDHRAEAERYIAQHGLGRYVTFTGQVSGDEKRSLLRSADLFVFPGIQREGQPFVVLEAMAAGLPIIFTNQGCLRETVVHGDSGLEVQCNDPDDLARQLLWLMERPDECLRLGKAARRRCQAVFSRDGHIEQMLHLFQDVLTDASTHRRPSISASQPR</sequence>
<evidence type="ECO:0000313" key="4">
    <source>
        <dbReference type="Proteomes" id="UP000248168"/>
    </source>
</evidence>
<dbReference type="InterPro" id="IPR001296">
    <property type="entry name" value="Glyco_trans_1"/>
</dbReference>
<dbReference type="Proteomes" id="UP000248168">
    <property type="component" value="Unassembled WGS sequence"/>
</dbReference>
<dbReference type="Gene3D" id="3.40.50.2000">
    <property type="entry name" value="Glycogen Phosphorylase B"/>
    <property type="match status" value="2"/>
</dbReference>
<dbReference type="RefSeq" id="WP_121987600.1">
    <property type="nucleotide sequence ID" value="NZ_OUNR01000001.1"/>
</dbReference>
<dbReference type="InterPro" id="IPR028098">
    <property type="entry name" value="Glyco_trans_4-like_N"/>
</dbReference>
<evidence type="ECO:0000259" key="1">
    <source>
        <dbReference type="Pfam" id="PF00534"/>
    </source>
</evidence>
<dbReference type="InParanoid" id="A0A330L0X2"/>
<proteinExistence type="predicted"/>
<dbReference type="OrthoDB" id="9790710at2"/>
<dbReference type="PANTHER" id="PTHR12526:SF636">
    <property type="entry name" value="BLL3647 PROTEIN"/>
    <property type="match status" value="1"/>
</dbReference>
<evidence type="ECO:0000259" key="2">
    <source>
        <dbReference type="Pfam" id="PF13439"/>
    </source>
</evidence>
<dbReference type="SUPFAM" id="SSF53756">
    <property type="entry name" value="UDP-Glycosyltransferase/glycogen phosphorylase"/>
    <property type="match status" value="1"/>
</dbReference>
<accession>A0A330L0X2</accession>
<keyword evidence="4" id="KW-1185">Reference proteome</keyword>
<feature type="domain" description="Glycosyl transferase family 1" evidence="1">
    <location>
        <begin position="184"/>
        <end position="348"/>
    </location>
</feature>
<protein>
    <recommendedName>
        <fullName evidence="5">Glycosyl transferase, group 1</fullName>
    </recommendedName>
</protein>